<accession>A0AAV4LB49</accession>
<gene>
    <name evidence="1" type="ORF">DNHGIG_05720</name>
</gene>
<reference evidence="1" key="1">
    <citation type="journal article" date="2023" name="Int. J. Syst. Evol. Microbiol.">
        <title>Collibacillus ludicampi gen. nov., sp. nov., a new soil bacterium of the family Alicyclobacillaceae.</title>
        <authorList>
            <person name="Jojima T."/>
            <person name="Ioku Y."/>
            <person name="Fukuta Y."/>
            <person name="Shirasaka N."/>
            <person name="Matsumura Y."/>
            <person name="Mori M."/>
        </authorList>
    </citation>
    <scope>NUCLEOTIDE SEQUENCE</scope>
    <source>
        <strain evidence="1">TP075</strain>
    </source>
</reference>
<comment type="caution">
    <text evidence="1">The sequence shown here is derived from an EMBL/GenBank/DDBJ whole genome shotgun (WGS) entry which is preliminary data.</text>
</comment>
<dbReference type="Proteomes" id="UP001057291">
    <property type="component" value="Unassembled WGS sequence"/>
</dbReference>
<evidence type="ECO:0000313" key="1">
    <source>
        <dbReference type="EMBL" id="GIM45023.1"/>
    </source>
</evidence>
<dbReference type="RefSeq" id="WP_282198263.1">
    <property type="nucleotide sequence ID" value="NZ_BOQE01000001.1"/>
</dbReference>
<name>A0AAV4LB49_9BACL</name>
<evidence type="ECO:0000313" key="2">
    <source>
        <dbReference type="Proteomes" id="UP001057291"/>
    </source>
</evidence>
<dbReference type="EMBL" id="BOQE01000001">
    <property type="protein sequence ID" value="GIM45023.1"/>
    <property type="molecule type" value="Genomic_DNA"/>
</dbReference>
<proteinExistence type="predicted"/>
<organism evidence="1 2">
    <name type="scientific">Collibacillus ludicampi</name>
    <dbReference type="NCBI Taxonomy" id="2771369"/>
    <lineage>
        <taxon>Bacteria</taxon>
        <taxon>Bacillati</taxon>
        <taxon>Bacillota</taxon>
        <taxon>Bacilli</taxon>
        <taxon>Bacillales</taxon>
        <taxon>Alicyclobacillaceae</taxon>
        <taxon>Collibacillus</taxon>
    </lineage>
</organism>
<protein>
    <submittedName>
        <fullName evidence="1">Uncharacterized protein</fullName>
    </submittedName>
</protein>
<dbReference type="AlphaFoldDB" id="A0AAV4LB49"/>
<keyword evidence="2" id="KW-1185">Reference proteome</keyword>
<sequence length="87" mass="10139">MVVDAHIMNQKAKNMHRIKITRGANLLMKNPPIEFIRSKLGLDQIQPIHVSPGVRKDIDQKGGDVFRDWYEEELRNLYADHQSDRSN</sequence>